<sequence length="103" mass="11464">MASSIAYDGPLLTFPSLATKSIHSPRYKTSRRSILRGFTRALGIPSSAPQRSTPSTAIQGCVRLPQKFEGNKTKPTQLWRYLHSPERLATDSRSLRLVCTHPL</sequence>
<organism evidence="1 2">
    <name type="scientific">Ceratodon purpureus</name>
    <name type="common">Fire moss</name>
    <name type="synonym">Dicranum purpureum</name>
    <dbReference type="NCBI Taxonomy" id="3225"/>
    <lineage>
        <taxon>Eukaryota</taxon>
        <taxon>Viridiplantae</taxon>
        <taxon>Streptophyta</taxon>
        <taxon>Embryophyta</taxon>
        <taxon>Bryophyta</taxon>
        <taxon>Bryophytina</taxon>
        <taxon>Bryopsida</taxon>
        <taxon>Dicranidae</taxon>
        <taxon>Pseudoditrichales</taxon>
        <taxon>Ditrichaceae</taxon>
        <taxon>Ceratodon</taxon>
    </lineage>
</organism>
<dbReference type="AlphaFoldDB" id="A0A8T0JEV3"/>
<proteinExistence type="predicted"/>
<gene>
    <name evidence="1" type="ORF">KC19_1G335700</name>
</gene>
<evidence type="ECO:0000313" key="2">
    <source>
        <dbReference type="Proteomes" id="UP000822688"/>
    </source>
</evidence>
<dbReference type="EMBL" id="CM026421">
    <property type="protein sequence ID" value="KAG0593513.1"/>
    <property type="molecule type" value="Genomic_DNA"/>
</dbReference>
<evidence type="ECO:0000313" key="1">
    <source>
        <dbReference type="EMBL" id="KAG0593513.1"/>
    </source>
</evidence>
<keyword evidence="2" id="KW-1185">Reference proteome</keyword>
<reference evidence="1" key="1">
    <citation type="submission" date="2020-06" db="EMBL/GenBank/DDBJ databases">
        <title>WGS assembly of Ceratodon purpureus strain R40.</title>
        <authorList>
            <person name="Carey S.B."/>
            <person name="Jenkins J."/>
            <person name="Shu S."/>
            <person name="Lovell J.T."/>
            <person name="Sreedasyam A."/>
            <person name="Maumus F."/>
            <person name="Tiley G.P."/>
            <person name="Fernandez-Pozo N."/>
            <person name="Barry K."/>
            <person name="Chen C."/>
            <person name="Wang M."/>
            <person name="Lipzen A."/>
            <person name="Daum C."/>
            <person name="Saski C.A."/>
            <person name="Payton A.C."/>
            <person name="Mcbreen J.C."/>
            <person name="Conrad R.E."/>
            <person name="Kollar L.M."/>
            <person name="Olsson S."/>
            <person name="Huttunen S."/>
            <person name="Landis J.B."/>
            <person name="Wickett N.J."/>
            <person name="Johnson M.G."/>
            <person name="Rensing S.A."/>
            <person name="Grimwood J."/>
            <person name="Schmutz J."/>
            <person name="Mcdaniel S.F."/>
        </authorList>
    </citation>
    <scope>NUCLEOTIDE SEQUENCE</scope>
    <source>
        <strain evidence="1">R40</strain>
    </source>
</reference>
<name>A0A8T0JEV3_CERPU</name>
<comment type="caution">
    <text evidence="1">The sequence shown here is derived from an EMBL/GenBank/DDBJ whole genome shotgun (WGS) entry which is preliminary data.</text>
</comment>
<protein>
    <submittedName>
        <fullName evidence="1">Uncharacterized protein</fullName>
    </submittedName>
</protein>
<dbReference type="Proteomes" id="UP000822688">
    <property type="component" value="Chromosome 1"/>
</dbReference>
<accession>A0A8T0JEV3</accession>